<evidence type="ECO:0000256" key="7">
    <source>
        <dbReference type="SAM" id="MobiDB-lite"/>
    </source>
</evidence>
<proteinExistence type="inferred from homology"/>
<evidence type="ECO:0000256" key="2">
    <source>
        <dbReference type="ARBA" id="ARBA00005464"/>
    </source>
</evidence>
<dbReference type="InterPro" id="IPR037041">
    <property type="entry name" value="Trigger_fac_C_sf"/>
</dbReference>
<feature type="domain" description="Trigger factor C-terminal" evidence="9">
    <location>
        <begin position="243"/>
        <end position="404"/>
    </location>
</feature>
<dbReference type="SUPFAM" id="SSF102735">
    <property type="entry name" value="Trigger factor ribosome-binding domain"/>
    <property type="match status" value="1"/>
</dbReference>
<evidence type="ECO:0000259" key="8">
    <source>
        <dbReference type="Pfam" id="PF05697"/>
    </source>
</evidence>
<dbReference type="Gene3D" id="3.10.50.40">
    <property type="match status" value="1"/>
</dbReference>
<dbReference type="SUPFAM" id="SSF54534">
    <property type="entry name" value="FKBP-like"/>
    <property type="match status" value="1"/>
</dbReference>
<dbReference type="GO" id="GO:0015031">
    <property type="term" value="P:protein transport"/>
    <property type="evidence" value="ECO:0007669"/>
    <property type="project" value="InterPro"/>
</dbReference>
<comment type="caution">
    <text evidence="10">The sequence shown here is derived from an EMBL/GenBank/DDBJ whole genome shotgun (WGS) entry which is preliminary data.</text>
</comment>
<dbReference type="InterPro" id="IPR036611">
    <property type="entry name" value="Trigger_fac_ribosome-bd_sf"/>
</dbReference>
<dbReference type="InterPro" id="IPR046357">
    <property type="entry name" value="PPIase_dom_sf"/>
</dbReference>
<keyword evidence="4" id="KW-0697">Rotamase</keyword>
<feature type="region of interest" description="Disordered" evidence="7">
    <location>
        <begin position="413"/>
        <end position="458"/>
    </location>
</feature>
<evidence type="ECO:0000313" key="11">
    <source>
        <dbReference type="Proteomes" id="UP001174909"/>
    </source>
</evidence>
<dbReference type="EC" id="5.2.1.8" evidence="3"/>
<evidence type="ECO:0000313" key="10">
    <source>
        <dbReference type="EMBL" id="CAI8028128.1"/>
    </source>
</evidence>
<organism evidence="10 11">
    <name type="scientific">Geodia barretti</name>
    <name type="common">Barrett's horny sponge</name>
    <dbReference type="NCBI Taxonomy" id="519541"/>
    <lineage>
        <taxon>Eukaryota</taxon>
        <taxon>Metazoa</taxon>
        <taxon>Porifera</taxon>
        <taxon>Demospongiae</taxon>
        <taxon>Heteroscleromorpha</taxon>
        <taxon>Tetractinellida</taxon>
        <taxon>Astrophorina</taxon>
        <taxon>Geodiidae</taxon>
        <taxon>Geodia</taxon>
    </lineage>
</organism>
<dbReference type="InterPro" id="IPR008880">
    <property type="entry name" value="Trigger_fac_C"/>
</dbReference>
<keyword evidence="6" id="KW-0413">Isomerase</keyword>
<evidence type="ECO:0000256" key="6">
    <source>
        <dbReference type="ARBA" id="ARBA00023235"/>
    </source>
</evidence>
<evidence type="ECO:0000256" key="1">
    <source>
        <dbReference type="ARBA" id="ARBA00000971"/>
    </source>
</evidence>
<reference evidence="10" key="1">
    <citation type="submission" date="2023-03" db="EMBL/GenBank/DDBJ databases">
        <authorList>
            <person name="Steffen K."/>
            <person name="Cardenas P."/>
        </authorList>
    </citation>
    <scope>NUCLEOTIDE SEQUENCE</scope>
</reference>
<dbReference type="Gene3D" id="1.10.3120.10">
    <property type="entry name" value="Trigger factor, C-terminal domain"/>
    <property type="match status" value="1"/>
</dbReference>
<feature type="domain" description="Trigger factor ribosome-binding bacterial" evidence="8">
    <location>
        <begin position="7"/>
        <end position="124"/>
    </location>
</feature>
<dbReference type="EMBL" id="CASHTH010002317">
    <property type="protein sequence ID" value="CAI8028128.1"/>
    <property type="molecule type" value="Genomic_DNA"/>
</dbReference>
<protein>
    <recommendedName>
        <fullName evidence="3">peptidylprolyl isomerase</fullName>
        <ecNumber evidence="3">5.2.1.8</ecNumber>
    </recommendedName>
</protein>
<dbReference type="GO" id="GO:0043335">
    <property type="term" value="P:protein unfolding"/>
    <property type="evidence" value="ECO:0007669"/>
    <property type="project" value="TreeGrafter"/>
</dbReference>
<accession>A0AA35SFC4</accession>
<evidence type="ECO:0000259" key="9">
    <source>
        <dbReference type="Pfam" id="PF05698"/>
    </source>
</evidence>
<dbReference type="GO" id="GO:0051083">
    <property type="term" value="P:'de novo' cotranslational protein folding"/>
    <property type="evidence" value="ECO:0007669"/>
    <property type="project" value="TreeGrafter"/>
</dbReference>
<sequence>METSDEDPYIDRSYRRTVGRLNIPGFRKGKAPRSIVENYVGRTALVQEALDFMIPETLNQVLQEQEIQAFVEPRVEVMELEPVTFNATVPLEPTVDLGDFYNVRLEKEEVEISDDEVDRVLDRIRREMAPWEPVSRPVQFGDLLNVNVKGEMDGEEVVNDQEVDYIPETTNVLPFPGFADHLEGLEEGSQKDFTVTIPEDYPRPEYAGKDVAFSVEVLTIKERALADLDDDFAKGVGDGFDDMEALRAHILERITGEAESQASYAFQEQSMNSLLESATITASDILLEREVQNMQDERERMLRNQRLDLDTYLSYVGKSQEEFQEELRPMAEDRLNRMLVVRKLAQEEELDVTPEEIEEEIETMLAGATAENETAMRRALNAEGTRESIRGSLLNQKVMARLVEIVQGLEPGALAEQAEEESEQEMETETEAAAELETVEEAPDGPVNEADASDNEGA</sequence>
<evidence type="ECO:0000256" key="3">
    <source>
        <dbReference type="ARBA" id="ARBA00013194"/>
    </source>
</evidence>
<dbReference type="GO" id="GO:0003755">
    <property type="term" value="F:peptidyl-prolyl cis-trans isomerase activity"/>
    <property type="evidence" value="ECO:0007669"/>
    <property type="project" value="UniProtKB-KW"/>
</dbReference>
<dbReference type="NCBIfam" id="TIGR00115">
    <property type="entry name" value="tig"/>
    <property type="match status" value="1"/>
</dbReference>
<name>A0AA35SFC4_GEOBA</name>
<evidence type="ECO:0000256" key="5">
    <source>
        <dbReference type="ARBA" id="ARBA00023186"/>
    </source>
</evidence>
<keyword evidence="5" id="KW-0143">Chaperone</keyword>
<dbReference type="PANTHER" id="PTHR30560:SF3">
    <property type="entry name" value="TRIGGER FACTOR-LIKE PROTEIN TIG, CHLOROPLASTIC"/>
    <property type="match status" value="1"/>
</dbReference>
<dbReference type="Gene3D" id="3.30.70.1050">
    <property type="entry name" value="Trigger factor ribosome-binding domain"/>
    <property type="match status" value="1"/>
</dbReference>
<evidence type="ECO:0000256" key="4">
    <source>
        <dbReference type="ARBA" id="ARBA00023110"/>
    </source>
</evidence>
<dbReference type="SUPFAM" id="SSF109998">
    <property type="entry name" value="Triger factor/SurA peptide-binding domain-like"/>
    <property type="match status" value="1"/>
</dbReference>
<dbReference type="InterPro" id="IPR008881">
    <property type="entry name" value="Trigger_fac_ribosome-bd_bac"/>
</dbReference>
<dbReference type="AlphaFoldDB" id="A0AA35SFC4"/>
<dbReference type="GO" id="GO:0044183">
    <property type="term" value="F:protein folding chaperone"/>
    <property type="evidence" value="ECO:0007669"/>
    <property type="project" value="TreeGrafter"/>
</dbReference>
<dbReference type="PIRSF" id="PIRSF003095">
    <property type="entry name" value="Trigger_factor"/>
    <property type="match status" value="1"/>
</dbReference>
<dbReference type="Pfam" id="PF05697">
    <property type="entry name" value="Trigger_N"/>
    <property type="match status" value="1"/>
</dbReference>
<dbReference type="InterPro" id="IPR005215">
    <property type="entry name" value="Trig_fac"/>
</dbReference>
<comment type="similarity">
    <text evidence="2">Belongs to the FKBP-type PPIase family. Tig subfamily.</text>
</comment>
<dbReference type="Proteomes" id="UP001174909">
    <property type="component" value="Unassembled WGS sequence"/>
</dbReference>
<gene>
    <name evidence="10" type="ORF">GBAR_LOCUS16031</name>
</gene>
<dbReference type="GO" id="GO:0043022">
    <property type="term" value="F:ribosome binding"/>
    <property type="evidence" value="ECO:0007669"/>
    <property type="project" value="TreeGrafter"/>
</dbReference>
<dbReference type="Pfam" id="PF05698">
    <property type="entry name" value="Trigger_C"/>
    <property type="match status" value="1"/>
</dbReference>
<dbReference type="PANTHER" id="PTHR30560">
    <property type="entry name" value="TRIGGER FACTOR CHAPERONE AND PEPTIDYL-PROLYL CIS/TRANS ISOMERASE"/>
    <property type="match status" value="1"/>
</dbReference>
<dbReference type="HAMAP" id="MF_00303">
    <property type="entry name" value="Trigger_factor_Tig"/>
    <property type="match status" value="1"/>
</dbReference>
<keyword evidence="11" id="KW-1185">Reference proteome</keyword>
<dbReference type="InterPro" id="IPR027304">
    <property type="entry name" value="Trigger_fact/SurA_dom_sf"/>
</dbReference>
<feature type="compositionally biased region" description="Acidic residues" evidence="7">
    <location>
        <begin position="417"/>
        <end position="443"/>
    </location>
</feature>
<comment type="catalytic activity">
    <reaction evidence="1">
        <text>[protein]-peptidylproline (omega=180) = [protein]-peptidylproline (omega=0)</text>
        <dbReference type="Rhea" id="RHEA:16237"/>
        <dbReference type="Rhea" id="RHEA-COMP:10747"/>
        <dbReference type="Rhea" id="RHEA-COMP:10748"/>
        <dbReference type="ChEBI" id="CHEBI:83833"/>
        <dbReference type="ChEBI" id="CHEBI:83834"/>
        <dbReference type="EC" id="5.2.1.8"/>
    </reaction>
</comment>